<sequence>MTSLLCTSPDYLFVHFDGSMKPDYYRNYTRWTTSAKLIFFSNFHSVFIPRVVGDLIVEDVTSSLGSLTAIGTVWDSLNTKNFHGAILLTSRPTNNNESCGYSLSHFHEKDSPNTCILLVSGTKYNFTYLHYLRTNEWRNNDSFLVGVVGFIASGEVLVDNVVQLVFLKIVKIYDCEIHNVEFIIVSQFPIAENSIWGVFTPYETSIWVGLLLSCVSISLVLQFDFNSKITLQIIFVIKTVRTYFLVQSILFGQSIADKIIANFRNKHVARPLLAIWFFACYIIMDNLYQGSIYSDLTVTHPPKVPVTFETLIYANLTIITTTQVMIPSPYGNYMGYYSLVKSDIIPDIIQTIPSKAYVRFMKYANSKIVYIPGTETDISLVKNISNSNPIWLQQQDSSVKLISTEKDFAIIEMPELLNSYRESLSILGKRLVIRNFNADAALRFSSVTAGVAILLWEKINLSMRYLSQAGIRQKWDKMHGMRATLQFVGKFGKAIYKQYLLKLNSDFQESMLFSSVNLSNDDKSLGALWYVLALCAVVIAVAVVLLMWEILWYWVKFNIKLNHTFPLQKSEHGVKAVRRGQGVVPTTPTPTMQEKIRLVESVSTEFIPHLTRVKTNFFKEQIMKTSLIFGIFLIFSILATMDGAPQGDCSCTLRCAAYHAERIQCLLDQNPLCYIDTLPSDCECNRFAG</sequence>
<name>A0A226DKQ6_FOLCA</name>
<feature type="transmembrane region" description="Helical" evidence="1">
    <location>
        <begin position="622"/>
        <end position="641"/>
    </location>
</feature>
<dbReference type="AlphaFoldDB" id="A0A226DKQ6"/>
<protein>
    <submittedName>
        <fullName evidence="2">Uncharacterized protein</fullName>
    </submittedName>
</protein>
<organism evidence="2 3">
    <name type="scientific">Folsomia candida</name>
    <name type="common">Springtail</name>
    <dbReference type="NCBI Taxonomy" id="158441"/>
    <lineage>
        <taxon>Eukaryota</taxon>
        <taxon>Metazoa</taxon>
        <taxon>Ecdysozoa</taxon>
        <taxon>Arthropoda</taxon>
        <taxon>Hexapoda</taxon>
        <taxon>Collembola</taxon>
        <taxon>Entomobryomorpha</taxon>
        <taxon>Isotomoidea</taxon>
        <taxon>Isotomidae</taxon>
        <taxon>Proisotominae</taxon>
        <taxon>Folsomia</taxon>
    </lineage>
</organism>
<proteinExistence type="predicted"/>
<dbReference type="Proteomes" id="UP000198287">
    <property type="component" value="Unassembled WGS sequence"/>
</dbReference>
<reference evidence="2 3" key="1">
    <citation type="submission" date="2015-12" db="EMBL/GenBank/DDBJ databases">
        <title>The genome of Folsomia candida.</title>
        <authorList>
            <person name="Faddeeva A."/>
            <person name="Derks M.F."/>
            <person name="Anvar Y."/>
            <person name="Smit S."/>
            <person name="Van Straalen N."/>
            <person name="Roelofs D."/>
        </authorList>
    </citation>
    <scope>NUCLEOTIDE SEQUENCE [LARGE SCALE GENOMIC DNA]</scope>
    <source>
        <strain evidence="2 3">VU population</strain>
        <tissue evidence="2">Whole body</tissue>
    </source>
</reference>
<keyword evidence="1" id="KW-0472">Membrane</keyword>
<evidence type="ECO:0000313" key="2">
    <source>
        <dbReference type="EMBL" id="OXA45191.1"/>
    </source>
</evidence>
<keyword evidence="3" id="KW-1185">Reference proteome</keyword>
<comment type="caution">
    <text evidence="2">The sequence shown here is derived from an EMBL/GenBank/DDBJ whole genome shotgun (WGS) entry which is preliminary data.</text>
</comment>
<evidence type="ECO:0000313" key="3">
    <source>
        <dbReference type="Proteomes" id="UP000198287"/>
    </source>
</evidence>
<keyword evidence="1" id="KW-1133">Transmembrane helix</keyword>
<feature type="transmembrane region" description="Helical" evidence="1">
    <location>
        <begin position="527"/>
        <end position="555"/>
    </location>
</feature>
<gene>
    <name evidence="2" type="ORF">Fcan01_20310</name>
</gene>
<evidence type="ECO:0000256" key="1">
    <source>
        <dbReference type="SAM" id="Phobius"/>
    </source>
</evidence>
<keyword evidence="1" id="KW-0812">Transmembrane</keyword>
<dbReference type="EMBL" id="LNIX01000018">
    <property type="protein sequence ID" value="OXA45191.1"/>
    <property type="molecule type" value="Genomic_DNA"/>
</dbReference>
<accession>A0A226DKQ6</accession>